<proteinExistence type="predicted"/>
<dbReference type="InterPro" id="IPR007434">
    <property type="entry name" value="FemAB-like"/>
</dbReference>
<dbReference type="Pfam" id="PF04339">
    <property type="entry name" value="FemAB_like"/>
    <property type="match status" value="1"/>
</dbReference>
<protein>
    <submittedName>
        <fullName evidence="1">N-acetyltransferase</fullName>
    </submittedName>
</protein>
<evidence type="ECO:0000313" key="1">
    <source>
        <dbReference type="EMBL" id="TDK68237.1"/>
    </source>
</evidence>
<comment type="caution">
    <text evidence="1">The sequence shown here is derived from an EMBL/GenBank/DDBJ whole genome shotgun (WGS) entry which is preliminary data.</text>
</comment>
<dbReference type="RefSeq" id="WP_133324707.1">
    <property type="nucleotide sequence ID" value="NZ_SMYL01000001.1"/>
</dbReference>
<dbReference type="SUPFAM" id="SSF55729">
    <property type="entry name" value="Acyl-CoA N-acyltransferases (Nat)"/>
    <property type="match status" value="1"/>
</dbReference>
<dbReference type="GO" id="GO:0016740">
    <property type="term" value="F:transferase activity"/>
    <property type="evidence" value="ECO:0007669"/>
    <property type="project" value="UniProtKB-KW"/>
</dbReference>
<dbReference type="OrthoDB" id="9776898at2"/>
<dbReference type="Gene3D" id="3.40.630.30">
    <property type="match status" value="1"/>
</dbReference>
<organism evidence="1 2">
    <name type="scientific">Sapientia aquatica</name>
    <dbReference type="NCBI Taxonomy" id="1549640"/>
    <lineage>
        <taxon>Bacteria</taxon>
        <taxon>Pseudomonadati</taxon>
        <taxon>Pseudomonadota</taxon>
        <taxon>Betaproteobacteria</taxon>
        <taxon>Burkholderiales</taxon>
        <taxon>Oxalobacteraceae</taxon>
        <taxon>Sapientia</taxon>
    </lineage>
</organism>
<keyword evidence="1" id="KW-0808">Transferase</keyword>
<dbReference type="EMBL" id="SMYL01000001">
    <property type="protein sequence ID" value="TDK68237.1"/>
    <property type="molecule type" value="Genomic_DNA"/>
</dbReference>
<sequence>MQVANYRTAIIKNLSEITPDQWEQCRGAPFNQQTTPFLSYAYLSALEQSGSACTKTGWGTHFVTLWKGDELHAALPMYLKTHSYGEYVFDWSWANAFEQNNLPYYPKLLSAIPFTPVTGPRLLAVDQAAFDALLGALIQHSEAGNTSTTHLLFLPEAQANQLQAAGYMLRYGVQFHWTNQNYTDFASFLASLAQKKRKNILAERRKVNEANISFRHKVGDQISRADWEFFVECYNHTYYEHGGIGYLNLAFFLQIAETMPDNILMITAYREGKPIAASLLFLDQETVYGRYWGCVEYHPCLHFETAYYQPLEFCIANRLRYFEGGAQGEHKMARGFLPKTTYSAHYVNHPAFAEAIERFLEREQVGINNYINELEEHSPFAKHGKSSMNQIDQDKSSDQ</sequence>
<dbReference type="InterPro" id="IPR016181">
    <property type="entry name" value="Acyl_CoA_acyltransferase"/>
</dbReference>
<dbReference type="AlphaFoldDB" id="A0A4R5W548"/>
<keyword evidence="2" id="KW-1185">Reference proteome</keyword>
<reference evidence="1 2" key="1">
    <citation type="submission" date="2019-03" db="EMBL/GenBank/DDBJ databases">
        <title>Sapientia aquatica gen. nov., sp. nov., isolated from a crater lake.</title>
        <authorList>
            <person name="Felfoldi T."/>
            <person name="Szabo A."/>
            <person name="Toth E."/>
            <person name="Schumann P."/>
            <person name="Keki Z."/>
            <person name="Marialigeti K."/>
            <person name="Mathe I."/>
        </authorList>
    </citation>
    <scope>NUCLEOTIDE SEQUENCE [LARGE SCALE GENOMIC DNA]</scope>
    <source>
        <strain evidence="1 2">SA-152</strain>
    </source>
</reference>
<dbReference type="PANTHER" id="PTHR47017">
    <property type="entry name" value="ACYL-COA"/>
    <property type="match status" value="1"/>
</dbReference>
<gene>
    <name evidence="1" type="ORF">E2I14_01435</name>
</gene>
<accession>A0A4R5W548</accession>
<dbReference type="PANTHER" id="PTHR47017:SF1">
    <property type="entry name" value="ACYL-COA"/>
    <property type="match status" value="1"/>
</dbReference>
<name>A0A4R5W548_9BURK</name>
<evidence type="ECO:0000313" key="2">
    <source>
        <dbReference type="Proteomes" id="UP000294829"/>
    </source>
</evidence>
<dbReference type="Proteomes" id="UP000294829">
    <property type="component" value="Unassembled WGS sequence"/>
</dbReference>